<dbReference type="EMBL" id="JAATTO010000081">
    <property type="protein sequence ID" value="MBC9983786.1"/>
    <property type="molecule type" value="Genomic_DNA"/>
</dbReference>
<evidence type="ECO:0000313" key="3">
    <source>
        <dbReference type="Proteomes" id="UP000639516"/>
    </source>
</evidence>
<sequence>MKRRQFIAGSASIIACSFSSAAMGANPWRIGQVFGGPPDNAAPSELVRALLGLGYVDGKDVRVRTLFTAPNPKDMKEAVLSQLPDIDLLVVWGTIGAVAAKSAASNIPVVFVSVGAPVDIGLVQSLAHPGGTMTGITFEAASETYGKRLQLLKEILPNLSRLAVLGAKGDPNFPFAMTSLDNSARALGVSIAPVEVNSADDLRSAFEEMKRRQSEALVVVAGALTYVNSRPIAELALSNRLPSCHGFKETVEAGGLISLGPDFLAFARQGARLVDKIIKGARPADIPVEQPTQYITTINLKTAKALGIDMPAALLARADEVIE</sequence>
<dbReference type="PANTHER" id="PTHR35271:SF1">
    <property type="entry name" value="ABC TRANSPORTER, SUBSTRATE-BINDING LIPOPROTEIN"/>
    <property type="match status" value="1"/>
</dbReference>
<dbReference type="PANTHER" id="PTHR35271">
    <property type="entry name" value="ABC TRANSPORTER, SUBSTRATE-BINDING LIPOPROTEIN-RELATED"/>
    <property type="match status" value="1"/>
</dbReference>
<feature type="chain" id="PRO_5045596815" evidence="1">
    <location>
        <begin position="22"/>
        <end position="323"/>
    </location>
</feature>
<evidence type="ECO:0000313" key="2">
    <source>
        <dbReference type="EMBL" id="MBC9983786.1"/>
    </source>
</evidence>
<gene>
    <name evidence="2" type="ORF">HA482_36985</name>
</gene>
<evidence type="ECO:0000256" key="1">
    <source>
        <dbReference type="SAM" id="SignalP"/>
    </source>
</evidence>
<proteinExistence type="predicted"/>
<comment type="caution">
    <text evidence="2">The sequence shown here is derived from an EMBL/GenBank/DDBJ whole genome shotgun (WGS) entry which is preliminary data.</text>
</comment>
<reference evidence="2 3" key="1">
    <citation type="journal article" date="2020" name="Arch. Microbiol.">
        <title>Bradyrhizobium campsiandrae sp. nov., a nitrogen-fixing bacterial strain isolated from a native leguminous tree from the Amazon adapted to flooded conditions.</title>
        <authorList>
            <person name="Cabral Michel D."/>
            <person name="Martins da Costa E."/>
            <person name="Azarias Guimaraes A."/>
            <person name="Soares de Carvalho T."/>
            <person name="Santos de Castro Caputo P."/>
            <person name="Willems A."/>
            <person name="de Souza Moreira F.M."/>
        </authorList>
    </citation>
    <scope>NUCLEOTIDE SEQUENCE [LARGE SCALE GENOMIC DNA]</scope>
    <source>
        <strain evidence="3">INPA 384B</strain>
    </source>
</reference>
<keyword evidence="1" id="KW-0732">Signal</keyword>
<dbReference type="InterPro" id="IPR007487">
    <property type="entry name" value="ABC_transpt-TYRBP-like"/>
</dbReference>
<dbReference type="CDD" id="cd06325">
    <property type="entry name" value="PBP1_ABC_unchar_transporter"/>
    <property type="match status" value="1"/>
</dbReference>
<dbReference type="Proteomes" id="UP000639516">
    <property type="component" value="Unassembled WGS sequence"/>
</dbReference>
<accession>A0ABR7UIB0</accession>
<dbReference type="RefSeq" id="WP_188101360.1">
    <property type="nucleotide sequence ID" value="NZ_JAANIH010000021.1"/>
</dbReference>
<dbReference type="PROSITE" id="PS51257">
    <property type="entry name" value="PROKAR_LIPOPROTEIN"/>
    <property type="match status" value="1"/>
</dbReference>
<name>A0ABR7UIB0_9BRAD</name>
<protein>
    <submittedName>
        <fullName evidence="2">ABC transporter substrate-binding protein</fullName>
    </submittedName>
</protein>
<organism evidence="2 3">
    <name type="scientific">Bradyrhizobium campsiandrae</name>
    <dbReference type="NCBI Taxonomy" id="1729892"/>
    <lineage>
        <taxon>Bacteria</taxon>
        <taxon>Pseudomonadati</taxon>
        <taxon>Pseudomonadota</taxon>
        <taxon>Alphaproteobacteria</taxon>
        <taxon>Hyphomicrobiales</taxon>
        <taxon>Nitrobacteraceae</taxon>
        <taxon>Bradyrhizobium</taxon>
    </lineage>
</organism>
<dbReference type="Gene3D" id="3.40.50.2300">
    <property type="match status" value="2"/>
</dbReference>
<feature type="signal peptide" evidence="1">
    <location>
        <begin position="1"/>
        <end position="21"/>
    </location>
</feature>
<keyword evidence="3" id="KW-1185">Reference proteome</keyword>
<dbReference type="Pfam" id="PF04392">
    <property type="entry name" value="ABC_sub_bind"/>
    <property type="match status" value="1"/>
</dbReference>